<dbReference type="Gene3D" id="3.20.200.10">
    <property type="entry name" value="MHCK/EF2 kinase"/>
    <property type="match status" value="1"/>
</dbReference>
<dbReference type="SMART" id="SM00811">
    <property type="entry name" value="Alpha_kinase"/>
    <property type="match status" value="1"/>
</dbReference>
<feature type="domain" description="Alpha-type protein kinase" evidence="7">
    <location>
        <begin position="409"/>
        <end position="687"/>
    </location>
</feature>
<dbReference type="InterPro" id="IPR036465">
    <property type="entry name" value="vWFA_dom_sf"/>
</dbReference>
<reference evidence="8 9" key="1">
    <citation type="journal article" date="2020" name="G3 (Bethesda)">
        <title>Improved Reference Genome for Cyclotella cryptica CCMP332, a Model for Cell Wall Morphogenesis, Salinity Adaptation, and Lipid Production in Diatoms (Bacillariophyta).</title>
        <authorList>
            <person name="Roberts W.R."/>
            <person name="Downey K.M."/>
            <person name="Ruck E.C."/>
            <person name="Traller J.C."/>
            <person name="Alverson A.J."/>
        </authorList>
    </citation>
    <scope>NUCLEOTIDE SEQUENCE [LARGE SCALE GENOMIC DNA]</scope>
    <source>
        <strain evidence="8 9">CCMP332</strain>
    </source>
</reference>
<keyword evidence="1" id="KW-0723">Serine/threonine-protein kinase</keyword>
<protein>
    <recommendedName>
        <fullName evidence="7">Alpha-type protein kinase domain-containing protein</fullName>
    </recommendedName>
</protein>
<organism evidence="8 9">
    <name type="scientific">Cyclotella cryptica</name>
    <dbReference type="NCBI Taxonomy" id="29204"/>
    <lineage>
        <taxon>Eukaryota</taxon>
        <taxon>Sar</taxon>
        <taxon>Stramenopiles</taxon>
        <taxon>Ochrophyta</taxon>
        <taxon>Bacillariophyta</taxon>
        <taxon>Coscinodiscophyceae</taxon>
        <taxon>Thalassiosirophycidae</taxon>
        <taxon>Stephanodiscales</taxon>
        <taxon>Stephanodiscaceae</taxon>
        <taxon>Cyclotella</taxon>
    </lineage>
</organism>
<evidence type="ECO:0000256" key="4">
    <source>
        <dbReference type="ARBA" id="ARBA00022777"/>
    </source>
</evidence>
<keyword evidence="3" id="KW-0547">Nucleotide-binding</keyword>
<evidence type="ECO:0000256" key="6">
    <source>
        <dbReference type="SAM" id="MobiDB-lite"/>
    </source>
</evidence>
<keyword evidence="9" id="KW-1185">Reference proteome</keyword>
<evidence type="ECO:0000256" key="2">
    <source>
        <dbReference type="ARBA" id="ARBA00022679"/>
    </source>
</evidence>
<keyword evidence="5" id="KW-0067">ATP-binding</keyword>
<dbReference type="SUPFAM" id="SSF53300">
    <property type="entry name" value="vWA-like"/>
    <property type="match status" value="1"/>
</dbReference>
<gene>
    <name evidence="8" type="ORF">HJC23_005080</name>
</gene>
<dbReference type="AlphaFoldDB" id="A0ABD3QEB2"/>
<evidence type="ECO:0000256" key="5">
    <source>
        <dbReference type="ARBA" id="ARBA00022840"/>
    </source>
</evidence>
<dbReference type="PANTHER" id="PTHR45992">
    <property type="entry name" value="EUKARYOTIC ELONGATION FACTOR 2 KINASE-RELATED"/>
    <property type="match status" value="1"/>
</dbReference>
<keyword evidence="2" id="KW-0808">Transferase</keyword>
<dbReference type="InterPro" id="IPR051852">
    <property type="entry name" value="Alpha-type_PK"/>
</dbReference>
<dbReference type="Pfam" id="PF02816">
    <property type="entry name" value="Alpha_kinase"/>
    <property type="match status" value="1"/>
</dbReference>
<dbReference type="PROSITE" id="PS51158">
    <property type="entry name" value="ALPHA_KINASE"/>
    <property type="match status" value="1"/>
</dbReference>
<keyword evidence="4" id="KW-0418">Kinase</keyword>
<accession>A0ABD3QEB2</accession>
<dbReference type="Proteomes" id="UP001516023">
    <property type="component" value="Unassembled WGS sequence"/>
</dbReference>
<dbReference type="PANTHER" id="PTHR45992:SF11">
    <property type="entry name" value="ALPHA-TYPE PROTEIN KINASE DOMAIN-CONTAINING PROTEIN"/>
    <property type="match status" value="1"/>
</dbReference>
<dbReference type="InterPro" id="IPR004166">
    <property type="entry name" value="a-kinase_dom"/>
</dbReference>
<dbReference type="GO" id="GO:0005524">
    <property type="term" value="F:ATP binding"/>
    <property type="evidence" value="ECO:0007669"/>
    <property type="project" value="UniProtKB-KW"/>
</dbReference>
<dbReference type="GO" id="GO:0004674">
    <property type="term" value="F:protein serine/threonine kinase activity"/>
    <property type="evidence" value="ECO:0007669"/>
    <property type="project" value="UniProtKB-KW"/>
</dbReference>
<evidence type="ECO:0000259" key="7">
    <source>
        <dbReference type="PROSITE" id="PS51158"/>
    </source>
</evidence>
<evidence type="ECO:0000256" key="1">
    <source>
        <dbReference type="ARBA" id="ARBA00022527"/>
    </source>
</evidence>
<sequence>MASSQKRAGLQDCPPRKVAKNAHTAMKVAFAQEGELVKVYYFDPFNGHGTQEGSSDDPVQTKEESEGCQPRSQLTEELTLLSTLHGQARRELRDISKHDLKTVLKYGVKTRGRVVNGEKRWKFEFGNTIYITDEECSKEITCYKKSVKIEHAKITQAMLDRHDEAVRILKDDPQLCTTHSIIIIDQSGSMRTCDVNCFRSRSDAAYGTLALDYIAEQLYQQGDGFFVDAVTVVEMNDTGSILIHKEPLDWILFNRILDRMESAKPKCHGNYVQSLEVAETIIEREIALFDDLDLEDIPAFMLVFISDGKPSDSLPEEKTRRRQIMIQLARKLKSKLTFLGMGIGSSGSDFEQMELLAKVTELHGGEGTFVHAGLNPASISSYEKKTKKEKVYTMKKKNSENRGVVKVRRESNAVSRWLFDSSLQNYPWRCVPFINRDASAFEVEFDPFGRGAERLAYSFYEVKLTSEAWERVGKAMVAKESRYIEDEESKEAFHTTFCRVQRKASDLAKMFNESVRRAPLLMPADDEVSKPPPIVFLKCSVYEYINVDNELCGLLVENYLNGKFTKYNGNNGYVNNDHAPDAATIDLAVGEVKLTDFVQAFSHWVYENSGHSMVICDLQGILDLEGWSPVFRITDPATCSKGKRDRTGPSRKKNGYGKTDLGLRGIRQFCSHHKCNYVCKGLSLPVMRWETRDKA</sequence>
<dbReference type="InterPro" id="IPR011009">
    <property type="entry name" value="Kinase-like_dom_sf"/>
</dbReference>
<dbReference type="SUPFAM" id="SSF56112">
    <property type="entry name" value="Protein kinase-like (PK-like)"/>
    <property type="match status" value="1"/>
</dbReference>
<dbReference type="EMBL" id="JABMIG020000046">
    <property type="protein sequence ID" value="KAL3798427.1"/>
    <property type="molecule type" value="Genomic_DNA"/>
</dbReference>
<name>A0ABD3QEB2_9STRA</name>
<proteinExistence type="predicted"/>
<dbReference type="Gene3D" id="3.40.50.410">
    <property type="entry name" value="von Willebrand factor, type A domain"/>
    <property type="match status" value="1"/>
</dbReference>
<evidence type="ECO:0000313" key="9">
    <source>
        <dbReference type="Proteomes" id="UP001516023"/>
    </source>
</evidence>
<comment type="caution">
    <text evidence="8">The sequence shown here is derived from an EMBL/GenBank/DDBJ whole genome shotgun (WGS) entry which is preliminary data.</text>
</comment>
<feature type="region of interest" description="Disordered" evidence="6">
    <location>
        <begin position="50"/>
        <end position="72"/>
    </location>
</feature>
<evidence type="ECO:0000313" key="8">
    <source>
        <dbReference type="EMBL" id="KAL3798427.1"/>
    </source>
</evidence>
<evidence type="ECO:0000256" key="3">
    <source>
        <dbReference type="ARBA" id="ARBA00022741"/>
    </source>
</evidence>